<reference evidence="1 2" key="1">
    <citation type="submission" date="2023-04" db="EMBL/GenBank/DDBJ databases">
        <title>A long-awaited taxogenomic arrangement of the family Halomonadaceae.</title>
        <authorList>
            <person name="De La Haba R."/>
            <person name="Chuvochina M."/>
            <person name="Wittouck S."/>
            <person name="Arahal D.R."/>
            <person name="Sanchez-Porro C."/>
            <person name="Hugenholtz P."/>
            <person name="Ventosa A."/>
        </authorList>
    </citation>
    <scope>NUCLEOTIDE SEQUENCE [LARGE SCALE GENOMIC DNA]</scope>
    <source>
        <strain evidence="1 2">DSM 17332</strain>
    </source>
</reference>
<organism evidence="1 2">
    <name type="scientific">Halomonas mongoliensis</name>
    <dbReference type="NCBI Taxonomy" id="321265"/>
    <lineage>
        <taxon>Bacteria</taxon>
        <taxon>Pseudomonadati</taxon>
        <taxon>Pseudomonadota</taxon>
        <taxon>Gammaproteobacteria</taxon>
        <taxon>Oceanospirillales</taxon>
        <taxon>Halomonadaceae</taxon>
        <taxon>Halomonas</taxon>
    </lineage>
</organism>
<protein>
    <submittedName>
        <fullName evidence="1">Copper resistance protein NlpE N-terminal domain-containing protein</fullName>
    </submittedName>
</protein>
<dbReference type="Proteomes" id="UP001252270">
    <property type="component" value="Unassembled WGS sequence"/>
</dbReference>
<gene>
    <name evidence="1" type="ORF">QC820_12435</name>
</gene>
<dbReference type="RefSeq" id="WP_309637188.1">
    <property type="nucleotide sequence ID" value="NZ_JARWAL010000011.1"/>
</dbReference>
<name>A0ABU1GNP0_9GAMM</name>
<evidence type="ECO:0000313" key="1">
    <source>
        <dbReference type="EMBL" id="MDR5893618.1"/>
    </source>
</evidence>
<keyword evidence="2" id="KW-1185">Reference proteome</keyword>
<sequence>MTRYIGVLPCSDCRVIRADLTLHRDAEDGRPAGYFLQQTHVDAVGGDYTSTFWGEWRLRPVGDALHYRLEGLERPVVLRIEEEGELLGWVNIREFRDLEAASYELWRAEPLR</sequence>
<accession>A0ABU1GNP0</accession>
<dbReference type="InterPro" id="IPR007298">
    <property type="entry name" value="Cu-R_lipoprotein_NlpE"/>
</dbReference>
<comment type="caution">
    <text evidence="1">The sequence shown here is derived from an EMBL/GenBank/DDBJ whole genome shotgun (WGS) entry which is preliminary data.</text>
</comment>
<dbReference type="EMBL" id="JARWAL010000011">
    <property type="protein sequence ID" value="MDR5893618.1"/>
    <property type="molecule type" value="Genomic_DNA"/>
</dbReference>
<proteinExistence type="predicted"/>
<dbReference type="Gene3D" id="2.40.128.640">
    <property type="match status" value="1"/>
</dbReference>
<evidence type="ECO:0000313" key="2">
    <source>
        <dbReference type="Proteomes" id="UP001252270"/>
    </source>
</evidence>
<dbReference type="Pfam" id="PF04170">
    <property type="entry name" value="NlpE"/>
    <property type="match status" value="1"/>
</dbReference>